<dbReference type="SUPFAM" id="SSF161098">
    <property type="entry name" value="MetI-like"/>
    <property type="match status" value="1"/>
</dbReference>
<comment type="subcellular location">
    <subcellularLocation>
        <location evidence="1 8">Cell membrane</location>
        <topology evidence="1 8">Multi-pass membrane protein</topology>
    </subcellularLocation>
</comment>
<dbReference type="NCBIfam" id="TIGR01726">
    <property type="entry name" value="HEQRo_perm_3TM"/>
    <property type="match status" value="1"/>
</dbReference>
<dbReference type="PANTHER" id="PTHR30614">
    <property type="entry name" value="MEMBRANE COMPONENT OF AMINO ACID ABC TRANSPORTER"/>
    <property type="match status" value="1"/>
</dbReference>
<comment type="similarity">
    <text evidence="8">Belongs to the binding-protein-dependent transport system permease family.</text>
</comment>
<feature type="transmembrane region" description="Helical" evidence="8">
    <location>
        <begin position="97"/>
        <end position="116"/>
    </location>
</feature>
<dbReference type="InterPro" id="IPR010065">
    <property type="entry name" value="AA_ABC_transptr_permease_3TM"/>
</dbReference>
<dbReference type="CDD" id="cd06261">
    <property type="entry name" value="TM_PBP2"/>
    <property type="match status" value="1"/>
</dbReference>
<gene>
    <name evidence="10" type="ORF">K0U00_12790</name>
</gene>
<reference evidence="10 11" key="1">
    <citation type="submission" date="2021-07" db="EMBL/GenBank/DDBJ databases">
        <title>Paenibacillus radiodurans sp. nov., isolated from the southeastern edge of Tengger Desert.</title>
        <authorList>
            <person name="Zhang G."/>
        </authorList>
    </citation>
    <scope>NUCLEOTIDE SEQUENCE [LARGE SCALE GENOMIC DNA]</scope>
    <source>
        <strain evidence="10 11">CCM 7311</strain>
    </source>
</reference>
<dbReference type="Proteomes" id="UP001519887">
    <property type="component" value="Unassembled WGS sequence"/>
</dbReference>
<keyword evidence="4 8" id="KW-0812">Transmembrane</keyword>
<evidence type="ECO:0000313" key="10">
    <source>
        <dbReference type="EMBL" id="MBW7454911.1"/>
    </source>
</evidence>
<dbReference type="EMBL" id="JAHZIK010000272">
    <property type="protein sequence ID" value="MBW7454911.1"/>
    <property type="molecule type" value="Genomic_DNA"/>
</dbReference>
<dbReference type="InterPro" id="IPR035906">
    <property type="entry name" value="MetI-like_sf"/>
</dbReference>
<feature type="domain" description="ABC transmembrane type-1" evidence="9">
    <location>
        <begin position="20"/>
        <end position="221"/>
    </location>
</feature>
<feature type="transmembrane region" description="Helical" evidence="8">
    <location>
        <begin position="146"/>
        <end position="171"/>
    </location>
</feature>
<evidence type="ECO:0000256" key="6">
    <source>
        <dbReference type="ARBA" id="ARBA00022989"/>
    </source>
</evidence>
<dbReference type="InterPro" id="IPR000515">
    <property type="entry name" value="MetI-like"/>
</dbReference>
<accession>A0ABS7C1Z2</accession>
<keyword evidence="2 8" id="KW-0813">Transport</keyword>
<feature type="transmembrane region" description="Helical" evidence="8">
    <location>
        <begin position="20"/>
        <end position="44"/>
    </location>
</feature>
<keyword evidence="11" id="KW-1185">Reference proteome</keyword>
<evidence type="ECO:0000256" key="3">
    <source>
        <dbReference type="ARBA" id="ARBA00022475"/>
    </source>
</evidence>
<feature type="transmembrane region" description="Helical" evidence="8">
    <location>
        <begin position="203"/>
        <end position="224"/>
    </location>
</feature>
<comment type="caution">
    <text evidence="10">The sequence shown here is derived from an EMBL/GenBank/DDBJ whole genome shotgun (WGS) entry which is preliminary data.</text>
</comment>
<evidence type="ECO:0000256" key="2">
    <source>
        <dbReference type="ARBA" id="ARBA00022448"/>
    </source>
</evidence>
<dbReference type="Gene3D" id="1.10.3720.10">
    <property type="entry name" value="MetI-like"/>
    <property type="match status" value="1"/>
</dbReference>
<protein>
    <submittedName>
        <fullName evidence="10">Amino acid ABC transporter permease</fullName>
    </submittedName>
</protein>
<proteinExistence type="inferred from homology"/>
<keyword evidence="3" id="KW-1003">Cell membrane</keyword>
<evidence type="ECO:0000256" key="1">
    <source>
        <dbReference type="ARBA" id="ARBA00004651"/>
    </source>
</evidence>
<evidence type="ECO:0000313" key="11">
    <source>
        <dbReference type="Proteomes" id="UP001519887"/>
    </source>
</evidence>
<organism evidence="10 11">
    <name type="scientific">Paenibacillus sepulcri</name>
    <dbReference type="NCBI Taxonomy" id="359917"/>
    <lineage>
        <taxon>Bacteria</taxon>
        <taxon>Bacillati</taxon>
        <taxon>Bacillota</taxon>
        <taxon>Bacilli</taxon>
        <taxon>Bacillales</taxon>
        <taxon>Paenibacillaceae</taxon>
        <taxon>Paenibacillus</taxon>
    </lineage>
</organism>
<evidence type="ECO:0000256" key="5">
    <source>
        <dbReference type="ARBA" id="ARBA00022970"/>
    </source>
</evidence>
<evidence type="ECO:0000259" key="9">
    <source>
        <dbReference type="PROSITE" id="PS50928"/>
    </source>
</evidence>
<evidence type="ECO:0000256" key="8">
    <source>
        <dbReference type="RuleBase" id="RU363032"/>
    </source>
</evidence>
<keyword evidence="5" id="KW-0029">Amino-acid transport</keyword>
<dbReference type="PANTHER" id="PTHR30614:SF0">
    <property type="entry name" value="L-CYSTINE TRANSPORT SYSTEM PERMEASE PROTEIN TCYL"/>
    <property type="match status" value="1"/>
</dbReference>
<keyword evidence="6 8" id="KW-1133">Transmembrane helix</keyword>
<feature type="transmembrane region" description="Helical" evidence="8">
    <location>
        <begin position="56"/>
        <end position="77"/>
    </location>
</feature>
<dbReference type="Pfam" id="PF00528">
    <property type="entry name" value="BPD_transp_1"/>
    <property type="match status" value="1"/>
</dbReference>
<dbReference type="PROSITE" id="PS50928">
    <property type="entry name" value="ABC_TM1"/>
    <property type="match status" value="1"/>
</dbReference>
<evidence type="ECO:0000256" key="4">
    <source>
        <dbReference type="ARBA" id="ARBA00022692"/>
    </source>
</evidence>
<name>A0ABS7C1Z2_9BACL</name>
<dbReference type="InterPro" id="IPR043429">
    <property type="entry name" value="ArtM/GltK/GlnP/TcyL/YhdX-like"/>
</dbReference>
<keyword evidence="7 8" id="KW-0472">Membrane</keyword>
<evidence type="ECO:0000256" key="7">
    <source>
        <dbReference type="ARBA" id="ARBA00023136"/>
    </source>
</evidence>
<sequence>MENFDLDYALKQFPDVLKAVPMTLLVATVSLLLGFVFGLLISLCRTYKVPVLSQLGALYVSFIRGTPMLVQIYVIFFGTPMLIDYLNKQFGWGLNPYGISPLVYALLAFTVNTSAYQSETIRSALQSTEAGQMEAALSIGMTVRQALFRIIAPQAFLIALPVYGNLFIGLIKGTSLAFAVKVIEIMATTRIIAGGDYRFLEMYIDAAIVYWVLCFLVERLFVLLEKRFSRHEKVMP</sequence>